<feature type="transmembrane region" description="Helical" evidence="7">
    <location>
        <begin position="81"/>
        <end position="99"/>
    </location>
</feature>
<dbReference type="InterPro" id="IPR020846">
    <property type="entry name" value="MFS_dom"/>
</dbReference>
<keyword evidence="5 7" id="KW-1133">Transmembrane helix</keyword>
<gene>
    <name evidence="9" type="ORF">GCM10007053_29360</name>
</gene>
<comment type="subcellular location">
    <subcellularLocation>
        <location evidence="1">Cell membrane</location>
        <topology evidence="1">Multi-pass membrane protein</topology>
    </subcellularLocation>
</comment>
<sequence length="400" mass="41255">MITRNPMSRGERRAVLSLALLYSFRMLGLFMVLPLLALYATDIPGATPMAIGLALGAYGLTQAALQIPLGWLSDRVGRKPVIVAGLLLFALGSLIAAVADSLTGIVIGRFMQGAGAIAGTVMALAADLTSEEQRTKAMAIIGACIGASFAIALVIGPLLAAAGGLSLVFSVTAGLALIGVAVVVFMVPKPPAAVQVPQTVQRGQVLAMFASPALAPIYFGVFCLHYVLMASFLVVPAAMEAELAIPRDAHWQVYLPVLFLSVLGLLPLMRLGERYGRLRLAMAIAISLLLVSVAALVLGGGMLVYWVALVAFFAAFNYLEATLPSLVSKQAQPSLKGTAMGAFSTSQFLGAFFGGVAGGAALSVGGPVGLAIACVLPGLLWLALLVRLEPVPGANRAETA</sequence>
<feature type="transmembrane region" description="Helical" evidence="7">
    <location>
        <begin position="165"/>
        <end position="185"/>
    </location>
</feature>
<dbReference type="GO" id="GO:0005886">
    <property type="term" value="C:plasma membrane"/>
    <property type="evidence" value="ECO:0007669"/>
    <property type="project" value="UniProtKB-SubCell"/>
</dbReference>
<feature type="transmembrane region" description="Helical" evidence="7">
    <location>
        <begin position="105"/>
        <end position="125"/>
    </location>
</feature>
<keyword evidence="6 7" id="KW-0472">Membrane</keyword>
<dbReference type="Pfam" id="PF07690">
    <property type="entry name" value="MFS_1"/>
    <property type="match status" value="1"/>
</dbReference>
<reference evidence="9" key="2">
    <citation type="submission" date="2020-09" db="EMBL/GenBank/DDBJ databases">
        <authorList>
            <person name="Sun Q."/>
            <person name="Kim S."/>
        </authorList>
    </citation>
    <scope>NUCLEOTIDE SEQUENCE</scope>
    <source>
        <strain evidence="9">KCTC 23430</strain>
    </source>
</reference>
<dbReference type="InterPro" id="IPR005829">
    <property type="entry name" value="Sugar_transporter_CS"/>
</dbReference>
<dbReference type="AlphaFoldDB" id="A0A918XMX3"/>
<dbReference type="RefSeq" id="WP_189478570.1">
    <property type="nucleotide sequence ID" value="NZ_BMYM01000003.1"/>
</dbReference>
<evidence type="ECO:0000313" key="10">
    <source>
        <dbReference type="Proteomes" id="UP000644693"/>
    </source>
</evidence>
<feature type="transmembrane region" description="Helical" evidence="7">
    <location>
        <begin position="46"/>
        <end position="69"/>
    </location>
</feature>
<evidence type="ECO:0000256" key="3">
    <source>
        <dbReference type="ARBA" id="ARBA00022475"/>
    </source>
</evidence>
<dbReference type="PANTHER" id="PTHR23517:SF2">
    <property type="entry name" value="MULTIDRUG RESISTANCE PROTEIN MDTH"/>
    <property type="match status" value="1"/>
</dbReference>
<evidence type="ECO:0000256" key="2">
    <source>
        <dbReference type="ARBA" id="ARBA00022448"/>
    </source>
</evidence>
<feature type="transmembrane region" description="Helical" evidence="7">
    <location>
        <begin position="137"/>
        <end position="159"/>
    </location>
</feature>
<accession>A0A918XMX3</accession>
<feature type="transmembrane region" description="Helical" evidence="7">
    <location>
        <begin position="20"/>
        <end position="40"/>
    </location>
</feature>
<proteinExistence type="predicted"/>
<keyword evidence="4 7" id="KW-0812">Transmembrane</keyword>
<dbReference type="InterPro" id="IPR036259">
    <property type="entry name" value="MFS_trans_sf"/>
</dbReference>
<evidence type="ECO:0000313" key="9">
    <source>
        <dbReference type="EMBL" id="GHD38563.1"/>
    </source>
</evidence>
<feature type="transmembrane region" description="Helical" evidence="7">
    <location>
        <begin position="205"/>
        <end position="229"/>
    </location>
</feature>
<reference evidence="9" key="1">
    <citation type="journal article" date="2014" name="Int. J. Syst. Evol. Microbiol.">
        <title>Complete genome sequence of Corynebacterium casei LMG S-19264T (=DSM 44701T), isolated from a smear-ripened cheese.</title>
        <authorList>
            <consortium name="US DOE Joint Genome Institute (JGI-PGF)"/>
            <person name="Walter F."/>
            <person name="Albersmeier A."/>
            <person name="Kalinowski J."/>
            <person name="Ruckert C."/>
        </authorList>
    </citation>
    <scope>NUCLEOTIDE SEQUENCE</scope>
    <source>
        <strain evidence="9">KCTC 23430</strain>
    </source>
</reference>
<dbReference type="PROSITE" id="PS00216">
    <property type="entry name" value="SUGAR_TRANSPORT_1"/>
    <property type="match status" value="1"/>
</dbReference>
<name>A0A918XMX3_9GAMM</name>
<evidence type="ECO:0000259" key="8">
    <source>
        <dbReference type="PROSITE" id="PS50850"/>
    </source>
</evidence>
<evidence type="ECO:0000256" key="5">
    <source>
        <dbReference type="ARBA" id="ARBA00022989"/>
    </source>
</evidence>
<feature type="transmembrane region" description="Helical" evidence="7">
    <location>
        <begin position="280"/>
        <end position="298"/>
    </location>
</feature>
<dbReference type="Gene3D" id="1.20.1250.20">
    <property type="entry name" value="MFS general substrate transporter like domains"/>
    <property type="match status" value="1"/>
</dbReference>
<keyword evidence="10" id="KW-1185">Reference proteome</keyword>
<dbReference type="Proteomes" id="UP000644693">
    <property type="component" value="Unassembled WGS sequence"/>
</dbReference>
<comment type="caution">
    <text evidence="9">The sequence shown here is derived from an EMBL/GenBank/DDBJ whole genome shotgun (WGS) entry which is preliminary data.</text>
</comment>
<keyword evidence="3" id="KW-1003">Cell membrane</keyword>
<dbReference type="SUPFAM" id="SSF103473">
    <property type="entry name" value="MFS general substrate transporter"/>
    <property type="match status" value="1"/>
</dbReference>
<dbReference type="CDD" id="cd17472">
    <property type="entry name" value="MFS_YajR_like"/>
    <property type="match status" value="1"/>
</dbReference>
<feature type="transmembrane region" description="Helical" evidence="7">
    <location>
        <begin position="249"/>
        <end position="268"/>
    </location>
</feature>
<evidence type="ECO:0000256" key="4">
    <source>
        <dbReference type="ARBA" id="ARBA00022692"/>
    </source>
</evidence>
<feature type="transmembrane region" description="Helical" evidence="7">
    <location>
        <begin position="368"/>
        <end position="386"/>
    </location>
</feature>
<dbReference type="InterPro" id="IPR011701">
    <property type="entry name" value="MFS"/>
</dbReference>
<feature type="transmembrane region" description="Helical" evidence="7">
    <location>
        <begin position="339"/>
        <end position="362"/>
    </location>
</feature>
<evidence type="ECO:0000256" key="7">
    <source>
        <dbReference type="SAM" id="Phobius"/>
    </source>
</evidence>
<protein>
    <submittedName>
        <fullName evidence="9">MFS transporter</fullName>
    </submittedName>
</protein>
<keyword evidence="2" id="KW-0813">Transport</keyword>
<dbReference type="InterPro" id="IPR050171">
    <property type="entry name" value="MFS_Transporters"/>
</dbReference>
<feature type="domain" description="Major facilitator superfamily (MFS) profile" evidence="8">
    <location>
        <begin position="14"/>
        <end position="395"/>
    </location>
</feature>
<organism evidence="9 10">
    <name type="scientific">Parahalioglobus pacificus</name>
    <dbReference type="NCBI Taxonomy" id="930806"/>
    <lineage>
        <taxon>Bacteria</taxon>
        <taxon>Pseudomonadati</taxon>
        <taxon>Pseudomonadota</taxon>
        <taxon>Gammaproteobacteria</taxon>
        <taxon>Cellvibrionales</taxon>
        <taxon>Halieaceae</taxon>
        <taxon>Parahalioglobus</taxon>
    </lineage>
</organism>
<dbReference type="EMBL" id="BMYM01000003">
    <property type="protein sequence ID" value="GHD38563.1"/>
    <property type="molecule type" value="Genomic_DNA"/>
</dbReference>
<feature type="transmembrane region" description="Helical" evidence="7">
    <location>
        <begin position="304"/>
        <end position="327"/>
    </location>
</feature>
<dbReference type="PANTHER" id="PTHR23517">
    <property type="entry name" value="RESISTANCE PROTEIN MDTM, PUTATIVE-RELATED-RELATED"/>
    <property type="match status" value="1"/>
</dbReference>
<evidence type="ECO:0000256" key="1">
    <source>
        <dbReference type="ARBA" id="ARBA00004651"/>
    </source>
</evidence>
<dbReference type="PROSITE" id="PS50850">
    <property type="entry name" value="MFS"/>
    <property type="match status" value="1"/>
</dbReference>
<evidence type="ECO:0000256" key="6">
    <source>
        <dbReference type="ARBA" id="ARBA00023136"/>
    </source>
</evidence>
<dbReference type="GO" id="GO:0022857">
    <property type="term" value="F:transmembrane transporter activity"/>
    <property type="evidence" value="ECO:0007669"/>
    <property type="project" value="InterPro"/>
</dbReference>